<feature type="region of interest" description="Disordered" evidence="1">
    <location>
        <begin position="1"/>
        <end position="85"/>
    </location>
</feature>
<gene>
    <name evidence="2" type="ORF">L195_g058258</name>
</gene>
<protein>
    <submittedName>
        <fullName evidence="2">Stomatal cytokinesis defective SCD1 protein</fullName>
    </submittedName>
</protein>
<comment type="caution">
    <text evidence="2">The sequence shown here is derived from an EMBL/GenBank/DDBJ whole genome shotgun (WGS) entry which is preliminary data.</text>
</comment>
<dbReference type="AlphaFoldDB" id="A0A2K3JR73"/>
<feature type="compositionally biased region" description="Low complexity" evidence="1">
    <location>
        <begin position="39"/>
        <end position="53"/>
    </location>
</feature>
<evidence type="ECO:0000256" key="1">
    <source>
        <dbReference type="SAM" id="MobiDB-lite"/>
    </source>
</evidence>
<sequence length="132" mass="14347">MKAQSSLSLALTSPHSKNAKDEDQQPTEGTGVGRSWVHSMFSRSTTSRSSSFSRVRRWTSDGGNSATNENGTPRKQDSSIGGQKKLQTNVRMLRGHNGAITALHCVTKREVWDLVGDREDAGFFISGSTDCS</sequence>
<name>A0A2K3JR73_TRIPR</name>
<reference evidence="2 3" key="1">
    <citation type="journal article" date="2014" name="Am. J. Bot.">
        <title>Genome assembly and annotation for red clover (Trifolium pratense; Fabaceae).</title>
        <authorList>
            <person name="Istvanek J."/>
            <person name="Jaros M."/>
            <person name="Krenek A."/>
            <person name="Repkova J."/>
        </authorList>
    </citation>
    <scope>NUCLEOTIDE SEQUENCE [LARGE SCALE GENOMIC DNA]</scope>
    <source>
        <strain evidence="3">cv. Tatra</strain>
        <tissue evidence="2">Young leaves</tissue>
    </source>
</reference>
<organism evidence="2 3">
    <name type="scientific">Trifolium pratense</name>
    <name type="common">Red clover</name>
    <dbReference type="NCBI Taxonomy" id="57577"/>
    <lineage>
        <taxon>Eukaryota</taxon>
        <taxon>Viridiplantae</taxon>
        <taxon>Streptophyta</taxon>
        <taxon>Embryophyta</taxon>
        <taxon>Tracheophyta</taxon>
        <taxon>Spermatophyta</taxon>
        <taxon>Magnoliopsida</taxon>
        <taxon>eudicotyledons</taxon>
        <taxon>Gunneridae</taxon>
        <taxon>Pentapetalae</taxon>
        <taxon>rosids</taxon>
        <taxon>fabids</taxon>
        <taxon>Fabales</taxon>
        <taxon>Fabaceae</taxon>
        <taxon>Papilionoideae</taxon>
        <taxon>50 kb inversion clade</taxon>
        <taxon>NPAAA clade</taxon>
        <taxon>Hologalegina</taxon>
        <taxon>IRL clade</taxon>
        <taxon>Trifolieae</taxon>
        <taxon>Trifolium</taxon>
    </lineage>
</organism>
<accession>A0A2K3JR73</accession>
<dbReference type="Proteomes" id="UP000236291">
    <property type="component" value="Unassembled WGS sequence"/>
</dbReference>
<dbReference type="EMBL" id="ASHM01119990">
    <property type="protein sequence ID" value="PNX56542.1"/>
    <property type="molecule type" value="Genomic_DNA"/>
</dbReference>
<dbReference type="ExpressionAtlas" id="A0A2K3JR73">
    <property type="expression patterns" value="baseline"/>
</dbReference>
<reference evidence="2 3" key="2">
    <citation type="journal article" date="2017" name="Front. Plant Sci.">
        <title>Gene Classification and Mining of Molecular Markers Useful in Red Clover (Trifolium pratense) Breeding.</title>
        <authorList>
            <person name="Istvanek J."/>
            <person name="Dluhosova J."/>
            <person name="Dluhos P."/>
            <person name="Patkova L."/>
            <person name="Nedelnik J."/>
            <person name="Repkova J."/>
        </authorList>
    </citation>
    <scope>NUCLEOTIDE SEQUENCE [LARGE SCALE GENOMIC DNA]</scope>
    <source>
        <strain evidence="3">cv. Tatra</strain>
        <tissue evidence="2">Young leaves</tissue>
    </source>
</reference>
<feature type="non-terminal residue" evidence="2">
    <location>
        <position position="132"/>
    </location>
</feature>
<proteinExistence type="predicted"/>
<evidence type="ECO:0000313" key="2">
    <source>
        <dbReference type="EMBL" id="PNX56542.1"/>
    </source>
</evidence>
<dbReference type="STRING" id="57577.A0A2K3JR73"/>
<evidence type="ECO:0000313" key="3">
    <source>
        <dbReference type="Proteomes" id="UP000236291"/>
    </source>
</evidence>
<feature type="compositionally biased region" description="Polar residues" evidence="1">
    <location>
        <begin position="61"/>
        <end position="71"/>
    </location>
</feature>
<feature type="compositionally biased region" description="Polar residues" evidence="1">
    <location>
        <begin position="1"/>
        <end position="16"/>
    </location>
</feature>